<comment type="caution">
    <text evidence="5">The sequence shown here is derived from an EMBL/GenBank/DDBJ whole genome shotgun (WGS) entry which is preliminary data.</text>
</comment>
<dbReference type="Pfam" id="PF08241">
    <property type="entry name" value="Methyltransf_11"/>
    <property type="match status" value="1"/>
</dbReference>
<accession>A0A370HX62</accession>
<proteinExistence type="inferred from homology"/>
<dbReference type="InterPro" id="IPR020596">
    <property type="entry name" value="rRNA_Ade_Mease_Trfase_CS"/>
</dbReference>
<dbReference type="InterPro" id="IPR013216">
    <property type="entry name" value="Methyltransf_11"/>
</dbReference>
<dbReference type="GO" id="GO:0000179">
    <property type="term" value="F:rRNA (adenine-N6,N6-)-dimethyltransferase activity"/>
    <property type="evidence" value="ECO:0007669"/>
    <property type="project" value="InterPro"/>
</dbReference>
<dbReference type="PANTHER" id="PTHR44942">
    <property type="entry name" value="METHYLTRANSF_11 DOMAIN-CONTAINING PROTEIN"/>
    <property type="match status" value="1"/>
</dbReference>
<name>A0A370HX62_9NOCA</name>
<protein>
    <submittedName>
        <fullName evidence="5">Methyltransferase family protein</fullName>
    </submittedName>
</protein>
<sequence>MTHPSGWHGGDPELKARRASSFGPSAADYARYRPDYPLAAIRWALEPLGGTVNPEVVDLGAGTGKLTSGLVAAGARVIAVEPDAAMRAEFARHHPDLPALDGSAETIPLPDDSVDAVLVGQAFHWFDQERAFPEIARVLRPGGVLAALSNGDDPSVDWVVQLRRVAWSHASAPPTDDDRLPAHPRFEPFERAEFRHSQRQTADDLTATIGTHSHTLVITPAERAEVLGRISEFLHARPETGNGEFELPLRASVIRAVRR</sequence>
<reference evidence="5 6" key="1">
    <citation type="submission" date="2018-07" db="EMBL/GenBank/DDBJ databases">
        <title>Genomic Encyclopedia of Type Strains, Phase IV (KMG-IV): sequencing the most valuable type-strain genomes for metagenomic binning, comparative biology and taxonomic classification.</title>
        <authorList>
            <person name="Goeker M."/>
        </authorList>
    </citation>
    <scope>NUCLEOTIDE SEQUENCE [LARGE SCALE GENOMIC DNA]</scope>
    <source>
        <strain evidence="5 6">DSM 44290</strain>
    </source>
</reference>
<keyword evidence="2 5" id="KW-0489">Methyltransferase</keyword>
<gene>
    <name evidence="5" type="ORF">DFR76_11172</name>
</gene>
<keyword evidence="6" id="KW-1185">Reference proteome</keyword>
<feature type="domain" description="Methyltransferase type 11" evidence="4">
    <location>
        <begin position="57"/>
        <end position="146"/>
    </location>
</feature>
<dbReference type="Gene3D" id="3.40.50.150">
    <property type="entry name" value="Vaccinia Virus protein VP39"/>
    <property type="match status" value="1"/>
</dbReference>
<dbReference type="SUPFAM" id="SSF53335">
    <property type="entry name" value="S-adenosyl-L-methionine-dependent methyltransferases"/>
    <property type="match status" value="1"/>
</dbReference>
<evidence type="ECO:0000313" key="6">
    <source>
        <dbReference type="Proteomes" id="UP000254869"/>
    </source>
</evidence>
<comment type="similarity">
    <text evidence="1">Belongs to the methyltransferase superfamily.</text>
</comment>
<dbReference type="STRING" id="1210086.GCA_001613105_05225"/>
<dbReference type="InterPro" id="IPR051052">
    <property type="entry name" value="Diverse_substrate_MTase"/>
</dbReference>
<evidence type="ECO:0000256" key="2">
    <source>
        <dbReference type="ARBA" id="ARBA00022603"/>
    </source>
</evidence>
<dbReference type="CDD" id="cd02440">
    <property type="entry name" value="AdoMet_MTases"/>
    <property type="match status" value="1"/>
</dbReference>
<dbReference type="PROSITE" id="PS01131">
    <property type="entry name" value="RRNA_A_DIMETH"/>
    <property type="match status" value="1"/>
</dbReference>
<dbReference type="AlphaFoldDB" id="A0A370HX62"/>
<evidence type="ECO:0000256" key="1">
    <source>
        <dbReference type="ARBA" id="ARBA00008361"/>
    </source>
</evidence>
<evidence type="ECO:0000256" key="3">
    <source>
        <dbReference type="ARBA" id="ARBA00022679"/>
    </source>
</evidence>
<evidence type="ECO:0000313" key="5">
    <source>
        <dbReference type="EMBL" id="RDI63055.1"/>
    </source>
</evidence>
<organism evidence="5 6">
    <name type="scientific">Nocardia pseudobrasiliensis</name>
    <dbReference type="NCBI Taxonomy" id="45979"/>
    <lineage>
        <taxon>Bacteria</taxon>
        <taxon>Bacillati</taxon>
        <taxon>Actinomycetota</taxon>
        <taxon>Actinomycetes</taxon>
        <taxon>Mycobacteriales</taxon>
        <taxon>Nocardiaceae</taxon>
        <taxon>Nocardia</taxon>
    </lineage>
</organism>
<dbReference type="RefSeq" id="WP_068002816.1">
    <property type="nucleotide sequence ID" value="NZ_QQBC01000011.1"/>
</dbReference>
<dbReference type="Proteomes" id="UP000254869">
    <property type="component" value="Unassembled WGS sequence"/>
</dbReference>
<dbReference type="InterPro" id="IPR029063">
    <property type="entry name" value="SAM-dependent_MTases_sf"/>
</dbReference>
<evidence type="ECO:0000259" key="4">
    <source>
        <dbReference type="Pfam" id="PF08241"/>
    </source>
</evidence>
<dbReference type="EMBL" id="QQBC01000011">
    <property type="protein sequence ID" value="RDI63055.1"/>
    <property type="molecule type" value="Genomic_DNA"/>
</dbReference>
<keyword evidence="3 5" id="KW-0808">Transferase</keyword>
<dbReference type="PANTHER" id="PTHR44942:SF4">
    <property type="entry name" value="METHYLTRANSFERASE TYPE 11 DOMAIN-CONTAINING PROTEIN"/>
    <property type="match status" value="1"/>
</dbReference>